<dbReference type="GO" id="GO:0006508">
    <property type="term" value="P:proteolysis"/>
    <property type="evidence" value="ECO:0007669"/>
    <property type="project" value="InterPro"/>
</dbReference>
<dbReference type="Pfam" id="PF04389">
    <property type="entry name" value="Peptidase_M28"/>
    <property type="match status" value="1"/>
</dbReference>
<dbReference type="Gene3D" id="3.40.630.10">
    <property type="entry name" value="Zn peptidases"/>
    <property type="match status" value="1"/>
</dbReference>
<organism evidence="4 5">
    <name type="scientific">Filibacter tadaridae</name>
    <dbReference type="NCBI Taxonomy" id="2483811"/>
    <lineage>
        <taxon>Bacteria</taxon>
        <taxon>Bacillati</taxon>
        <taxon>Bacillota</taxon>
        <taxon>Bacilli</taxon>
        <taxon>Bacillales</taxon>
        <taxon>Caryophanaceae</taxon>
        <taxon>Filibacter</taxon>
    </lineage>
</organism>
<name>A0A3P5X4V2_9BACL</name>
<sequence>MNYKKSLLFFIFLLAIPLAACSQKETVVEMPKFNQVETGLLNGLDVEKIYGSIDELTQEPRVAGTKSEQNAATFLTNHLEAYGYDVTEQPFTFERYVAPETFSITIEGLKKPLTSAPFQYSVSGDVTGELVDVGKGRQSDYKGIDVVNKIVLARVSDLYFSEMVLYAAEAGAAAILIHFPEEESIDTWSLGEHNDSFIPALALSAEEGAKLVHSLKKSGPVTATVKIEGAVVKTDKSQNIVVTKSPVKKSDDIVIIGAHYDSVDKAPGASDNASGTAVVLELARMYKDIPTDKEIRFLFFGAEEEGLNGSEKYVDTMKKDEIKNTVAMFNLDMVGSAEAGGLAFQTVDGVDNTVTKYAGKAQKKLTGKSTKTDFGDRSDHTPFHEAGIDAALFIYDPVEKWYHSPEDTIEKLSKERLLTVAKIVGTAVLDLTYQSSERQKD</sequence>
<dbReference type="PANTHER" id="PTHR12147:SF26">
    <property type="entry name" value="PEPTIDASE M28 DOMAIN-CONTAINING PROTEIN"/>
    <property type="match status" value="1"/>
</dbReference>
<dbReference type="Gene3D" id="3.50.30.30">
    <property type="match status" value="1"/>
</dbReference>
<accession>A0A3P5X4V2</accession>
<dbReference type="InterPro" id="IPR045175">
    <property type="entry name" value="M28_fam"/>
</dbReference>
<feature type="signal peptide" evidence="1">
    <location>
        <begin position="1"/>
        <end position="20"/>
    </location>
</feature>
<feature type="domain" description="Peptidase M28" evidence="3">
    <location>
        <begin position="239"/>
        <end position="425"/>
    </location>
</feature>
<dbReference type="EC" id="3.4.11.6" evidence="4"/>
<feature type="domain" description="PA" evidence="2">
    <location>
        <begin position="126"/>
        <end position="211"/>
    </location>
</feature>
<dbReference type="Proteomes" id="UP000270468">
    <property type="component" value="Unassembled WGS sequence"/>
</dbReference>
<keyword evidence="5" id="KW-1185">Reference proteome</keyword>
<evidence type="ECO:0000259" key="3">
    <source>
        <dbReference type="Pfam" id="PF04389"/>
    </source>
</evidence>
<feature type="chain" id="PRO_5038863419" evidence="1">
    <location>
        <begin position="21"/>
        <end position="441"/>
    </location>
</feature>
<evidence type="ECO:0000313" key="5">
    <source>
        <dbReference type="Proteomes" id="UP000270468"/>
    </source>
</evidence>
<dbReference type="OrthoDB" id="9762302at2"/>
<dbReference type="RefSeq" id="WP_124069634.1">
    <property type="nucleotide sequence ID" value="NZ_CBCRXF010000014.1"/>
</dbReference>
<dbReference type="SUPFAM" id="SSF53187">
    <property type="entry name" value="Zn-dependent exopeptidases"/>
    <property type="match status" value="1"/>
</dbReference>
<dbReference type="GO" id="GO:0008235">
    <property type="term" value="F:metalloexopeptidase activity"/>
    <property type="evidence" value="ECO:0007669"/>
    <property type="project" value="InterPro"/>
</dbReference>
<gene>
    <name evidence="4" type="primary">ywaD</name>
    <name evidence="4" type="ORF">FILTAD_01212</name>
</gene>
<keyword evidence="4" id="KW-0378">Hydrolase</keyword>
<dbReference type="Pfam" id="PF02225">
    <property type="entry name" value="PA"/>
    <property type="match status" value="1"/>
</dbReference>
<dbReference type="InterPro" id="IPR007484">
    <property type="entry name" value="Peptidase_M28"/>
</dbReference>
<proteinExistence type="predicted"/>
<dbReference type="InterPro" id="IPR003137">
    <property type="entry name" value="PA_domain"/>
</dbReference>
<dbReference type="GO" id="GO:0004177">
    <property type="term" value="F:aminopeptidase activity"/>
    <property type="evidence" value="ECO:0007669"/>
    <property type="project" value="UniProtKB-KW"/>
</dbReference>
<reference evidence="4 5" key="1">
    <citation type="submission" date="2018-11" db="EMBL/GenBank/DDBJ databases">
        <authorList>
            <person name="Criscuolo A."/>
        </authorList>
    </citation>
    <scope>NUCLEOTIDE SEQUENCE [LARGE SCALE GENOMIC DNA]</scope>
    <source>
        <strain evidence="4">ATB-66</strain>
    </source>
</reference>
<dbReference type="InterPro" id="IPR046450">
    <property type="entry name" value="PA_dom_sf"/>
</dbReference>
<keyword evidence="1" id="KW-0732">Signal</keyword>
<keyword evidence="4" id="KW-0031">Aminopeptidase</keyword>
<dbReference type="SUPFAM" id="SSF52025">
    <property type="entry name" value="PA domain"/>
    <property type="match status" value="1"/>
</dbReference>
<protein>
    <submittedName>
        <fullName evidence="4">Aminopeptidase YwaD</fullName>
        <ecNumber evidence="4">3.4.11.6</ecNumber>
    </submittedName>
</protein>
<dbReference type="PANTHER" id="PTHR12147">
    <property type="entry name" value="METALLOPEPTIDASE M28 FAMILY MEMBER"/>
    <property type="match status" value="1"/>
</dbReference>
<evidence type="ECO:0000256" key="1">
    <source>
        <dbReference type="SAM" id="SignalP"/>
    </source>
</evidence>
<evidence type="ECO:0000259" key="2">
    <source>
        <dbReference type="Pfam" id="PF02225"/>
    </source>
</evidence>
<dbReference type="AlphaFoldDB" id="A0A3P5X4V2"/>
<evidence type="ECO:0000313" key="4">
    <source>
        <dbReference type="EMBL" id="VDC25506.1"/>
    </source>
</evidence>
<keyword evidence="4" id="KW-0645">Protease</keyword>
<dbReference type="EMBL" id="UXAV01000032">
    <property type="protein sequence ID" value="VDC25506.1"/>
    <property type="molecule type" value="Genomic_DNA"/>
</dbReference>